<accession>E8N0L1</accession>
<proteinExistence type="predicted"/>
<feature type="transmembrane region" description="Helical" evidence="1">
    <location>
        <begin position="56"/>
        <end position="78"/>
    </location>
</feature>
<feature type="transmembrane region" description="Helical" evidence="1">
    <location>
        <begin position="7"/>
        <end position="36"/>
    </location>
</feature>
<sequence>MLILRMFLVGWIVLAGAILLNLLAGALHLATWYTFLQSVSAQGLTSALRALRWQDAVFLFLVYPLGLGGLAWAGGWLARQMAG</sequence>
<gene>
    <name evidence="2" type="ordered locus">ANT_04850</name>
    <name evidence="3" type="ordered locus">ANT_27340</name>
</gene>
<protein>
    <submittedName>
        <fullName evidence="3">Uncharacterized protein</fullName>
    </submittedName>
</protein>
<keyword evidence="1" id="KW-0812">Transmembrane</keyword>
<dbReference type="EMBL" id="AP012029">
    <property type="protein sequence ID" value="BAJ64760.1"/>
    <property type="molecule type" value="Genomic_DNA"/>
</dbReference>
<organism evidence="3 4">
    <name type="scientific">Anaerolinea thermophila (strain DSM 14523 / JCM 11388 / NBRC 100420 / UNI-1)</name>
    <dbReference type="NCBI Taxonomy" id="926569"/>
    <lineage>
        <taxon>Bacteria</taxon>
        <taxon>Bacillati</taxon>
        <taxon>Chloroflexota</taxon>
        <taxon>Anaerolineae</taxon>
        <taxon>Anaerolineales</taxon>
        <taxon>Anaerolineaceae</taxon>
        <taxon>Anaerolinea</taxon>
    </lineage>
</organism>
<dbReference type="Proteomes" id="UP000008922">
    <property type="component" value="Chromosome"/>
</dbReference>
<keyword evidence="1" id="KW-1133">Transmembrane helix</keyword>
<keyword evidence="1" id="KW-0472">Membrane</keyword>
<dbReference type="STRING" id="926569.ANT_04850"/>
<reference evidence="3 4" key="1">
    <citation type="submission" date="2010-12" db="EMBL/GenBank/DDBJ databases">
        <title>Whole genome sequence of Anaerolinea thermophila UNI-1.</title>
        <authorList>
            <person name="Narita-Yamada S."/>
            <person name="Kishi E."/>
            <person name="Watanabe Y."/>
            <person name="Takasaki K."/>
            <person name="Ankai A."/>
            <person name="Oguchi A."/>
            <person name="Fukui S."/>
            <person name="Takahashi M."/>
            <person name="Yashiro I."/>
            <person name="Hosoyama A."/>
            <person name="Sekiguchi Y."/>
            <person name="Hanada S."/>
            <person name="Fujita N."/>
        </authorList>
    </citation>
    <scope>NUCLEOTIDE SEQUENCE [LARGE SCALE GENOMIC DNA]</scope>
    <source>
        <strain evidence="4">DSM 14523 / JCM 11388 / NBRC 100420 / UNI-1</strain>
        <strain evidence="3">UNI-1</strain>
    </source>
</reference>
<dbReference type="AlphaFoldDB" id="E8N0L1"/>
<dbReference type="KEGG" id="atm:ANT_04850"/>
<dbReference type="KEGG" id="atm:ANT_27340"/>
<evidence type="ECO:0000313" key="3">
    <source>
        <dbReference type="EMBL" id="BAJ64760.1"/>
    </source>
</evidence>
<name>E8N0L1_ANATU</name>
<keyword evidence="4" id="KW-1185">Reference proteome</keyword>
<evidence type="ECO:0000256" key="1">
    <source>
        <dbReference type="SAM" id="Phobius"/>
    </source>
</evidence>
<dbReference type="Pfam" id="PF24717">
    <property type="entry name" value="DUF7672"/>
    <property type="match status" value="1"/>
</dbReference>
<evidence type="ECO:0000313" key="4">
    <source>
        <dbReference type="Proteomes" id="UP000008922"/>
    </source>
</evidence>
<dbReference type="InterPro" id="IPR056089">
    <property type="entry name" value="DUF7672"/>
</dbReference>
<dbReference type="EMBL" id="AP012029">
    <property type="protein sequence ID" value="BAJ62519.1"/>
    <property type="molecule type" value="Genomic_DNA"/>
</dbReference>
<evidence type="ECO:0000313" key="2">
    <source>
        <dbReference type="EMBL" id="BAJ62519.1"/>
    </source>
</evidence>
<dbReference type="InParanoid" id="E8N0L1"/>
<dbReference type="HOGENOM" id="CLU_2535285_0_0_0"/>
<dbReference type="RefSeq" id="WP_013558915.1">
    <property type="nucleotide sequence ID" value="NC_014960.1"/>
</dbReference>